<dbReference type="PROSITE" id="PS00284">
    <property type="entry name" value="SERPIN"/>
    <property type="match status" value="1"/>
</dbReference>
<dbReference type="SUPFAM" id="SSF56574">
    <property type="entry name" value="Serpins"/>
    <property type="match status" value="1"/>
</dbReference>
<organism evidence="4 5">
    <name type="scientific">Hymenolepis diminuta</name>
    <name type="common">Rat tapeworm</name>
    <dbReference type="NCBI Taxonomy" id="6216"/>
    <lineage>
        <taxon>Eukaryota</taxon>
        <taxon>Metazoa</taxon>
        <taxon>Spiralia</taxon>
        <taxon>Lophotrochozoa</taxon>
        <taxon>Platyhelminthes</taxon>
        <taxon>Cestoda</taxon>
        <taxon>Eucestoda</taxon>
        <taxon>Cyclophyllidea</taxon>
        <taxon>Hymenolepididae</taxon>
        <taxon>Hymenolepis</taxon>
    </lineage>
</organism>
<dbReference type="InterPro" id="IPR000215">
    <property type="entry name" value="Serpin_fam"/>
</dbReference>
<dbReference type="InterPro" id="IPR036186">
    <property type="entry name" value="Serpin_sf"/>
</dbReference>
<comment type="similarity">
    <text evidence="1 2">Belongs to the serpin family.</text>
</comment>
<dbReference type="InterPro" id="IPR023795">
    <property type="entry name" value="Serpin_CS"/>
</dbReference>
<dbReference type="AlphaFoldDB" id="A0A564YJF8"/>
<dbReference type="Proteomes" id="UP000321570">
    <property type="component" value="Unassembled WGS sequence"/>
</dbReference>
<dbReference type="GO" id="GO:0005615">
    <property type="term" value="C:extracellular space"/>
    <property type="evidence" value="ECO:0007669"/>
    <property type="project" value="InterPro"/>
</dbReference>
<dbReference type="EMBL" id="CABIJS010000222">
    <property type="protein sequence ID" value="VUZ46868.1"/>
    <property type="molecule type" value="Genomic_DNA"/>
</dbReference>
<dbReference type="InterPro" id="IPR042185">
    <property type="entry name" value="Serpin_sf_2"/>
</dbReference>
<gene>
    <name evidence="4" type="ORF">WMSIL1_LOCUS6510</name>
</gene>
<accession>A0A564YJF8</accession>
<evidence type="ECO:0000259" key="3">
    <source>
        <dbReference type="SMART" id="SM00093"/>
    </source>
</evidence>
<dbReference type="InterPro" id="IPR042178">
    <property type="entry name" value="Serpin_sf_1"/>
</dbReference>
<reference evidence="4 5" key="1">
    <citation type="submission" date="2019-07" db="EMBL/GenBank/DDBJ databases">
        <authorList>
            <person name="Jastrzebski P J."/>
            <person name="Paukszto L."/>
            <person name="Jastrzebski P J."/>
        </authorList>
    </citation>
    <scope>NUCLEOTIDE SEQUENCE [LARGE SCALE GENOMIC DNA]</scope>
    <source>
        <strain evidence="4 5">WMS-il1</strain>
    </source>
</reference>
<dbReference type="Gene3D" id="3.30.497.10">
    <property type="entry name" value="Antithrombin, subunit I, domain 2"/>
    <property type="match status" value="1"/>
</dbReference>
<evidence type="ECO:0000256" key="1">
    <source>
        <dbReference type="ARBA" id="ARBA00009500"/>
    </source>
</evidence>
<evidence type="ECO:0000313" key="4">
    <source>
        <dbReference type="EMBL" id="VUZ46868.1"/>
    </source>
</evidence>
<keyword evidence="5" id="KW-1185">Reference proteome</keyword>
<dbReference type="PANTHER" id="PTHR11461">
    <property type="entry name" value="SERINE PROTEASE INHIBITOR, SERPIN"/>
    <property type="match status" value="1"/>
</dbReference>
<dbReference type="InterPro" id="IPR023796">
    <property type="entry name" value="Serpin_dom"/>
</dbReference>
<dbReference type="SMART" id="SM00093">
    <property type="entry name" value="SERPIN"/>
    <property type="match status" value="1"/>
</dbReference>
<feature type="domain" description="Serpin" evidence="3">
    <location>
        <begin position="12"/>
        <end position="375"/>
    </location>
</feature>
<evidence type="ECO:0000313" key="5">
    <source>
        <dbReference type="Proteomes" id="UP000321570"/>
    </source>
</evidence>
<protein>
    <recommendedName>
        <fullName evidence="3">Serpin domain-containing protein</fullName>
    </recommendedName>
</protein>
<evidence type="ECO:0000256" key="2">
    <source>
        <dbReference type="RuleBase" id="RU000411"/>
    </source>
</evidence>
<dbReference type="PANTHER" id="PTHR11461:SF211">
    <property type="entry name" value="GH10112P-RELATED"/>
    <property type="match status" value="1"/>
</dbReference>
<name>A0A564YJF8_HYMDI</name>
<dbReference type="Pfam" id="PF00079">
    <property type="entry name" value="Serpin"/>
    <property type="match status" value="1"/>
</dbReference>
<dbReference type="Gene3D" id="2.30.39.10">
    <property type="entry name" value="Alpha-1-antitrypsin, domain 1"/>
    <property type="match status" value="1"/>
</dbReference>
<proteinExistence type="inferred from homology"/>
<dbReference type="GO" id="GO:0004867">
    <property type="term" value="F:serine-type endopeptidase inhibitor activity"/>
    <property type="evidence" value="ECO:0007669"/>
    <property type="project" value="InterPro"/>
</dbReference>
<sequence>MFAKESFIPFTQALYSQFGSSKAGSNFVISPLSIYSALSLALAGSASKSKEELIAALRLKESSDHGALCKLLGENLKSFNEGDKDKTLVQANAAFMQSGSRILDTYLQIVKKDFEAMSKDVDFGKPEEARKIINDWVSDVTKSKIKDLLPEGSISPIIRLVLVNAIYFKGSWQAKFNKNLTRKGDFKTLKGTNMKVQMMERKGRYKIADFPDIKIRAVKIPFECHEMLILLPEDDDGFPEVLKMINENPAYLTEVLTSDQYFEEEVILKMPKFYLGGDSIQMNPELKKMGLKTIFCDADFSGITGDRSLSVSEVYHQAMIEVDEEGAEAAAATGMIMMMRCMPMPPPNFLIDHPFLFFIITQTGLPVFMGQILEPKAK</sequence>